<dbReference type="KEGG" id="mbn:Mboo_0757"/>
<feature type="compositionally biased region" description="Gly residues" evidence="1">
    <location>
        <begin position="387"/>
        <end position="407"/>
    </location>
</feature>
<accession>A7I6B4</accession>
<keyword evidence="2" id="KW-0812">Transmembrane</keyword>
<dbReference type="AlphaFoldDB" id="A7I6B4"/>
<dbReference type="HOGENOM" id="CLU_048387_0_0_2"/>
<feature type="region of interest" description="Disordered" evidence="1">
    <location>
        <begin position="26"/>
        <end position="45"/>
    </location>
</feature>
<dbReference type="eggNOG" id="arCOG04400">
    <property type="taxonomic scope" value="Archaea"/>
</dbReference>
<dbReference type="OrthoDB" id="65070at2157"/>
<feature type="region of interest" description="Disordered" evidence="1">
    <location>
        <begin position="363"/>
        <end position="414"/>
    </location>
</feature>
<feature type="compositionally biased region" description="Low complexity" evidence="1">
    <location>
        <begin position="363"/>
        <end position="386"/>
    </location>
</feature>
<feature type="transmembrane region" description="Helical" evidence="2">
    <location>
        <begin position="427"/>
        <end position="445"/>
    </location>
</feature>
<protein>
    <recommendedName>
        <fullName evidence="5">CARDB domain-containing protein</fullName>
    </recommendedName>
</protein>
<dbReference type="PANTHER" id="PTHR35902:SF6">
    <property type="entry name" value="CONSERVED WITHIN P. AEROPHILUM"/>
    <property type="match status" value="1"/>
</dbReference>
<dbReference type="PANTHER" id="PTHR35902">
    <property type="entry name" value="S-LAYER DOMAIN-LIKE PROTEIN-RELATED"/>
    <property type="match status" value="1"/>
</dbReference>
<evidence type="ECO:0000313" key="4">
    <source>
        <dbReference type="Proteomes" id="UP000002408"/>
    </source>
</evidence>
<organism evidence="3 4">
    <name type="scientific">Methanoregula boonei (strain DSM 21154 / JCM 14090 / 6A8)</name>
    <dbReference type="NCBI Taxonomy" id="456442"/>
    <lineage>
        <taxon>Archaea</taxon>
        <taxon>Methanobacteriati</taxon>
        <taxon>Methanobacteriota</taxon>
        <taxon>Stenosarchaea group</taxon>
        <taxon>Methanomicrobia</taxon>
        <taxon>Methanomicrobiales</taxon>
        <taxon>Methanoregulaceae</taxon>
        <taxon>Methanoregula</taxon>
    </lineage>
</organism>
<reference evidence="4" key="1">
    <citation type="journal article" date="2015" name="Microbiology">
        <title>Genome of Methanoregula boonei 6A8 reveals adaptations to oligotrophic peatland environments.</title>
        <authorList>
            <person name="Braeuer S."/>
            <person name="Cadillo-Quiroz H."/>
            <person name="Kyrpides N."/>
            <person name="Woyke T."/>
            <person name="Goodwin L."/>
            <person name="Detter C."/>
            <person name="Podell S."/>
            <person name="Yavitt J.B."/>
            <person name="Zinder S.H."/>
        </authorList>
    </citation>
    <scope>NUCLEOTIDE SEQUENCE [LARGE SCALE GENOMIC DNA]</scope>
    <source>
        <strain evidence="4">DSM 21154 / JCM 14090 / 6A8</strain>
    </source>
</reference>
<keyword evidence="4" id="KW-1185">Reference proteome</keyword>
<evidence type="ECO:0008006" key="5">
    <source>
        <dbReference type="Google" id="ProtNLM"/>
    </source>
</evidence>
<name>A7I6B4_METB6</name>
<dbReference type="EMBL" id="CP000780">
    <property type="protein sequence ID" value="ABS55275.1"/>
    <property type="molecule type" value="Genomic_DNA"/>
</dbReference>
<evidence type="ECO:0000313" key="3">
    <source>
        <dbReference type="EMBL" id="ABS55275.1"/>
    </source>
</evidence>
<evidence type="ECO:0000256" key="2">
    <source>
        <dbReference type="SAM" id="Phobius"/>
    </source>
</evidence>
<evidence type="ECO:0000256" key="1">
    <source>
        <dbReference type="SAM" id="MobiDB-lite"/>
    </source>
</evidence>
<dbReference type="Proteomes" id="UP000002408">
    <property type="component" value="Chromosome"/>
</dbReference>
<sequence length="459" mass="46837" precursor="true">MKWKLGILSCLLILLMVSAVYADDSSSTTSSTSSSTTSSSSTSSSTSTVDQAALVYVSNISLDTNEYFPDDEGTLSVTLTNGGTSAIGLENPTLISPHISTENNDWVGMSFVGAGSSLTYSIPFTVKPPCGTYFALFTIGTQNGNAIHYPVKIKISSNTLTGAITSQPTSYAPEAEQNVTLTLMNTRSGDIKNIVITPVGSGIDADPSVELIPTISAGSSSAVTFGITPHQASDLTFNVSYQDGDNTHYTDVVLPITLGQDKTAAVPIVNNVELTSSGSTQEITGDVTNAGITDAYGVTVTVGSPAIATGTYPVYAIGSIASDDSGSFDVTFSANDLSAVPLVVSWKDSSGNDYNITKTLDLSSGTSSTTGSSTSKTSTTSSSSGSMSGGPGGMSGGPGGDMGGPGGSSSSSVTSLFSGSKGGGISSFYPVIGAVIILIAGIVLWKKRKWILLKLNKKQ</sequence>
<keyword evidence="2" id="KW-1133">Transmembrane helix</keyword>
<keyword evidence="2" id="KW-0472">Membrane</keyword>
<proteinExistence type="predicted"/>
<gene>
    <name evidence="3" type="ordered locus">Mboo_0757</name>
</gene>
<dbReference type="STRING" id="456442.Mboo_0757"/>